<dbReference type="AlphaFoldDB" id="A0A1D1VPR5"/>
<feature type="transmembrane region" description="Helical" evidence="6">
    <location>
        <begin position="318"/>
        <end position="347"/>
    </location>
</feature>
<feature type="transmembrane region" description="Helical" evidence="6">
    <location>
        <begin position="200"/>
        <end position="219"/>
    </location>
</feature>
<gene>
    <name evidence="8" type="primary">RvY_11371-1</name>
    <name evidence="8" type="synonym">RvY_11371.1</name>
    <name evidence="8" type="ORF">RvY_11371</name>
</gene>
<feature type="transmembrane region" description="Helical" evidence="6">
    <location>
        <begin position="239"/>
        <end position="260"/>
    </location>
</feature>
<dbReference type="OrthoDB" id="3900342at2759"/>
<feature type="transmembrane region" description="Helical" evidence="6">
    <location>
        <begin position="511"/>
        <end position="532"/>
    </location>
</feature>
<feature type="transmembrane region" description="Helical" evidence="6">
    <location>
        <begin position="368"/>
        <end position="386"/>
    </location>
</feature>
<feature type="transmembrane region" description="Helical" evidence="6">
    <location>
        <begin position="544"/>
        <end position="563"/>
    </location>
</feature>
<dbReference type="InterPro" id="IPR029485">
    <property type="entry name" value="CAT_C"/>
</dbReference>
<organism evidence="8 9">
    <name type="scientific">Ramazzottius varieornatus</name>
    <name type="common">Water bear</name>
    <name type="synonym">Tardigrade</name>
    <dbReference type="NCBI Taxonomy" id="947166"/>
    <lineage>
        <taxon>Eukaryota</taxon>
        <taxon>Metazoa</taxon>
        <taxon>Ecdysozoa</taxon>
        <taxon>Tardigrada</taxon>
        <taxon>Eutardigrada</taxon>
        <taxon>Parachela</taxon>
        <taxon>Hypsibioidea</taxon>
        <taxon>Ramazzottiidae</taxon>
        <taxon>Ramazzottius</taxon>
    </lineage>
</organism>
<reference evidence="8 9" key="1">
    <citation type="journal article" date="2016" name="Nat. Commun.">
        <title>Extremotolerant tardigrade genome and improved radiotolerance of human cultured cells by tardigrade-unique protein.</title>
        <authorList>
            <person name="Hashimoto T."/>
            <person name="Horikawa D.D."/>
            <person name="Saito Y."/>
            <person name="Kuwahara H."/>
            <person name="Kozuka-Hata H."/>
            <person name="Shin-I T."/>
            <person name="Minakuchi Y."/>
            <person name="Ohishi K."/>
            <person name="Motoyama A."/>
            <person name="Aizu T."/>
            <person name="Enomoto A."/>
            <person name="Kondo K."/>
            <person name="Tanaka S."/>
            <person name="Hara Y."/>
            <person name="Koshikawa S."/>
            <person name="Sagara H."/>
            <person name="Miura T."/>
            <person name="Yokobori S."/>
            <person name="Miyagawa K."/>
            <person name="Suzuki Y."/>
            <person name="Kubo T."/>
            <person name="Oyama M."/>
            <person name="Kohara Y."/>
            <person name="Fujiyama A."/>
            <person name="Arakawa K."/>
            <person name="Katayama T."/>
            <person name="Toyoda A."/>
            <person name="Kunieda T."/>
        </authorList>
    </citation>
    <scope>NUCLEOTIDE SEQUENCE [LARGE SCALE GENOMIC DNA]</scope>
    <source>
        <strain evidence="8 9">YOKOZUNA-1</strain>
    </source>
</reference>
<accession>A0A1D1VPR5</accession>
<dbReference type="Proteomes" id="UP000186922">
    <property type="component" value="Unassembled WGS sequence"/>
</dbReference>
<feature type="transmembrane region" description="Helical" evidence="6">
    <location>
        <begin position="35"/>
        <end position="56"/>
    </location>
</feature>
<dbReference type="EMBL" id="BDGG01000006">
    <property type="protein sequence ID" value="GAV00539.1"/>
    <property type="molecule type" value="Genomic_DNA"/>
</dbReference>
<dbReference type="Gene3D" id="1.20.1740.10">
    <property type="entry name" value="Amino acid/polyamine transporter I"/>
    <property type="match status" value="2"/>
</dbReference>
<evidence type="ECO:0000313" key="8">
    <source>
        <dbReference type="EMBL" id="GAV00539.1"/>
    </source>
</evidence>
<feature type="transmembrane region" description="Helical" evidence="6">
    <location>
        <begin position="479"/>
        <end position="499"/>
    </location>
</feature>
<dbReference type="PANTHER" id="PTHR43243">
    <property type="entry name" value="INNER MEMBRANE TRANSPORTER YGJI-RELATED"/>
    <property type="match status" value="1"/>
</dbReference>
<dbReference type="Pfam" id="PF13520">
    <property type="entry name" value="AA_permease_2"/>
    <property type="match status" value="1"/>
</dbReference>
<dbReference type="GO" id="GO:0005886">
    <property type="term" value="C:plasma membrane"/>
    <property type="evidence" value="ECO:0007669"/>
    <property type="project" value="TreeGrafter"/>
</dbReference>
<dbReference type="FunFam" id="1.20.1740.10:FF:000010">
    <property type="entry name" value="probable cationic amino acid transporter"/>
    <property type="match status" value="1"/>
</dbReference>
<evidence type="ECO:0000256" key="2">
    <source>
        <dbReference type="ARBA" id="ARBA00022448"/>
    </source>
</evidence>
<keyword evidence="5 6" id="KW-0472">Membrane</keyword>
<evidence type="ECO:0000256" key="6">
    <source>
        <dbReference type="SAM" id="Phobius"/>
    </source>
</evidence>
<evidence type="ECO:0000256" key="5">
    <source>
        <dbReference type="ARBA" id="ARBA00023136"/>
    </source>
</evidence>
<feature type="transmembrane region" description="Helical" evidence="6">
    <location>
        <begin position="100"/>
        <end position="121"/>
    </location>
</feature>
<evidence type="ECO:0000259" key="7">
    <source>
        <dbReference type="Pfam" id="PF13906"/>
    </source>
</evidence>
<dbReference type="STRING" id="947166.A0A1D1VPR5"/>
<feature type="transmembrane region" description="Helical" evidence="6">
    <location>
        <begin position="569"/>
        <end position="587"/>
    </location>
</feature>
<evidence type="ECO:0000256" key="3">
    <source>
        <dbReference type="ARBA" id="ARBA00022692"/>
    </source>
</evidence>
<keyword evidence="4 6" id="KW-1133">Transmembrane helix</keyword>
<dbReference type="Pfam" id="PF13906">
    <property type="entry name" value="AA_permease_C"/>
    <property type="match status" value="1"/>
</dbReference>
<feature type="transmembrane region" description="Helical" evidence="6">
    <location>
        <begin position="392"/>
        <end position="414"/>
    </location>
</feature>
<feature type="transmembrane region" description="Helical" evidence="6">
    <location>
        <begin position="68"/>
        <end position="88"/>
    </location>
</feature>
<feature type="domain" description="Cationic amino acid transporter C-terminal" evidence="7">
    <location>
        <begin position="542"/>
        <end position="592"/>
    </location>
</feature>
<feature type="transmembrane region" description="Helical" evidence="6">
    <location>
        <begin position="272"/>
        <end position="298"/>
    </location>
</feature>
<evidence type="ECO:0000256" key="4">
    <source>
        <dbReference type="ARBA" id="ARBA00022989"/>
    </source>
</evidence>
<name>A0A1D1VPR5_RAMVA</name>
<comment type="caution">
    <text evidence="8">The sequence shown here is derived from an EMBL/GenBank/DDBJ whole genome shotgun (WGS) entry which is preliminary data.</text>
</comment>
<evidence type="ECO:0000256" key="1">
    <source>
        <dbReference type="ARBA" id="ARBA00004141"/>
    </source>
</evidence>
<protein>
    <recommendedName>
        <fullName evidence="7">Cationic amino acid transporter C-terminal domain-containing protein</fullName>
    </recommendedName>
</protein>
<proteinExistence type="predicted"/>
<dbReference type="InterPro" id="IPR002293">
    <property type="entry name" value="AA/rel_permease1"/>
</dbReference>
<dbReference type="PANTHER" id="PTHR43243:SF4">
    <property type="entry name" value="CATIONIC AMINO ACID TRANSPORTER 4"/>
    <property type="match status" value="1"/>
</dbReference>
<comment type="subcellular location">
    <subcellularLocation>
        <location evidence="1">Membrane</location>
        <topology evidence="1">Multi-pass membrane protein</topology>
    </subcellularLocation>
</comment>
<evidence type="ECO:0000313" key="9">
    <source>
        <dbReference type="Proteomes" id="UP000186922"/>
    </source>
</evidence>
<sequence length="653" mass="70704">MTSKVSRWLSEFCGKLTRKKVISGDMMETPLKRYFGTWDLTLFGIGQMIGGGIYVLSGTVGREIAGPSIVLAMLMAGVVAMLSSLCYAEFAARIPKTGSAYLFGYVTMGELVAFVIAWQMVLENMIGAAAVGRAWGGYIDSLTGNVIKNGTIATIGSMRGAGEWLGEYPDFVAFGVVILACVAVAMGVKHSAWLNNLFTLVNLLVILFVIIFGFTLADSKNWTVEGNGKGFFPYGFNGVLRGAAVCFFAFIGFDMIATAGEETINPQKSIPIATMASMSVVTISYVGVAAALTLMVPYTKIDVDAALPDAFAQHNLNWAKYLVAIGALTGMTTSLVGSVFALSRCIYAMSIDGLFFEWFARLHPKTQIPLNATIVFGFLSAVFALVMELHILVEFLSVGTLLAFTIVAASLIVLHYQPLEAPSADDKNYGSITPLEENAKSVSRPASPTVQQQKDALAGTLKPRFKFLKFLDGYKAGRVVVFAVVMLAVFTGCFCSTLIHGFEKVQQGQVWIIALAAFFGLGIVLSFALILVHKKNHPQISFKVPFIPFTPALSIFCNVILMTNLTTLTWIRFTIWCAVGFIIYFSYGIRYSKENKHLDYNTMVVFGSDADSDALSLDGKIIRPQPESVNTISHISTISPPVTPATSSPKSSH</sequence>
<keyword evidence="9" id="KW-1185">Reference proteome</keyword>
<feature type="transmembrane region" description="Helical" evidence="6">
    <location>
        <begin position="171"/>
        <end position="188"/>
    </location>
</feature>
<dbReference type="GO" id="GO:0015171">
    <property type="term" value="F:amino acid transmembrane transporter activity"/>
    <property type="evidence" value="ECO:0007669"/>
    <property type="project" value="TreeGrafter"/>
</dbReference>
<keyword evidence="3 6" id="KW-0812">Transmembrane</keyword>
<keyword evidence="2" id="KW-0813">Transport</keyword>